<protein>
    <submittedName>
        <fullName evidence="2">Uncharacterized protein AlNc14C176G8123</fullName>
    </submittedName>
</protein>
<name>F0WNW8_9STRA</name>
<organism evidence="2">
    <name type="scientific">Albugo laibachii Nc14</name>
    <dbReference type="NCBI Taxonomy" id="890382"/>
    <lineage>
        <taxon>Eukaryota</taxon>
        <taxon>Sar</taxon>
        <taxon>Stramenopiles</taxon>
        <taxon>Oomycota</taxon>
        <taxon>Peronosporomycetes</taxon>
        <taxon>Albuginales</taxon>
        <taxon>Albuginaceae</taxon>
        <taxon>Albugo</taxon>
    </lineage>
</organism>
<dbReference type="InterPro" id="IPR052942">
    <property type="entry name" value="LPS_cholinephosphotransferase"/>
</dbReference>
<dbReference type="PANTHER" id="PTHR43404">
    <property type="entry name" value="LIPOPOLYSACCHARIDE CHOLINEPHOSPHOTRANSFERASE LICD"/>
    <property type="match status" value="1"/>
</dbReference>
<feature type="transmembrane region" description="Helical" evidence="1">
    <location>
        <begin position="55"/>
        <end position="74"/>
    </location>
</feature>
<feature type="transmembrane region" description="Helical" evidence="1">
    <location>
        <begin position="12"/>
        <end position="34"/>
    </location>
</feature>
<dbReference type="EMBL" id="FR824221">
    <property type="protein sequence ID" value="CCA23011.1"/>
    <property type="molecule type" value="Genomic_DNA"/>
</dbReference>
<dbReference type="AlphaFoldDB" id="F0WNW8"/>
<sequence length="333" mass="38743">MTVAIPSIIANANLLFAFSLLPIGCLLLFILPTNHPLFFLRRHVPQTQHPTLQRVILWALMLLSTGAFVLGFGLEVYHSFDCPNSQIFQVETQALARFLLEFCREQSVPYWVVFGTLLFVLRHWTQIPVGDTDTDIAVDKEQVLKQFGSISNLTNVIRTVAIDKLATKSVFVHYIKSRELIQIYFTPTLHGPHADMWLYHQEISDINGITRHWVVHEDRTIRAKRQPYDQIFPLLKDENLFLNTPVNIPQNASYVAEAEYGSSFMEPLVTRLECMENVWNGYCFYKDPTRFFSYVLLFCVVTYSLSFYLLKHIKVHRVMTQMDRTRNKDVYRA</sequence>
<dbReference type="HOGENOM" id="CLU_954639_0_0_1"/>
<reference evidence="2" key="1">
    <citation type="journal article" date="2011" name="PLoS Biol.">
        <title>Gene gain and loss during evolution of obligate parasitism in the white rust pathogen of Arabidopsis thaliana.</title>
        <authorList>
            <person name="Kemen E."/>
            <person name="Gardiner A."/>
            <person name="Schultz-Larsen T."/>
            <person name="Kemen A.C."/>
            <person name="Balmuth A.L."/>
            <person name="Robert-Seilaniantz A."/>
            <person name="Bailey K."/>
            <person name="Holub E."/>
            <person name="Studholme D.J."/>
            <person name="Maclean D."/>
            <person name="Jones J.D."/>
        </authorList>
    </citation>
    <scope>NUCLEOTIDE SEQUENCE</scope>
</reference>
<evidence type="ECO:0000313" key="2">
    <source>
        <dbReference type="EMBL" id="CCA23011.1"/>
    </source>
</evidence>
<accession>F0WNW8</accession>
<proteinExistence type="predicted"/>
<dbReference type="PANTHER" id="PTHR43404:SF1">
    <property type="entry name" value="MNN4P"/>
    <property type="match status" value="1"/>
</dbReference>
<evidence type="ECO:0000256" key="1">
    <source>
        <dbReference type="SAM" id="Phobius"/>
    </source>
</evidence>
<gene>
    <name evidence="2" type="primary">AlNc14C176G8123</name>
    <name evidence="2" type="ORF">ALNC14_091540</name>
</gene>
<reference evidence="2" key="2">
    <citation type="submission" date="2011-02" db="EMBL/GenBank/DDBJ databases">
        <authorList>
            <person name="MacLean D."/>
        </authorList>
    </citation>
    <scope>NUCLEOTIDE SEQUENCE</scope>
</reference>
<keyword evidence="1" id="KW-1133">Transmembrane helix</keyword>
<keyword evidence="1" id="KW-0812">Transmembrane</keyword>
<keyword evidence="1" id="KW-0472">Membrane</keyword>
<feature type="transmembrane region" description="Helical" evidence="1">
    <location>
        <begin position="291"/>
        <end position="310"/>
    </location>
</feature>